<keyword evidence="4" id="KW-0274">FAD</keyword>
<organism evidence="7 8">
    <name type="scientific">Heterorhabditis bacteriophora</name>
    <name type="common">Entomopathogenic nematode worm</name>
    <dbReference type="NCBI Taxonomy" id="37862"/>
    <lineage>
        <taxon>Eukaryota</taxon>
        <taxon>Metazoa</taxon>
        <taxon>Ecdysozoa</taxon>
        <taxon>Nematoda</taxon>
        <taxon>Chromadorea</taxon>
        <taxon>Rhabditida</taxon>
        <taxon>Rhabditina</taxon>
        <taxon>Rhabditomorpha</taxon>
        <taxon>Strongyloidea</taxon>
        <taxon>Heterorhabditidae</taxon>
        <taxon>Heterorhabditis</taxon>
    </lineage>
</organism>
<dbReference type="PROSITE" id="PS00073">
    <property type="entry name" value="ACYL_COA_DH_2"/>
    <property type="match status" value="1"/>
</dbReference>
<dbReference type="InterPro" id="IPR036250">
    <property type="entry name" value="AcylCo_DH-like_C"/>
</dbReference>
<evidence type="ECO:0000313" key="7">
    <source>
        <dbReference type="Proteomes" id="UP000095283"/>
    </source>
</evidence>
<feature type="domain" description="Acyl-CoA dehydrogenase/oxidase C-terminal" evidence="6">
    <location>
        <begin position="88"/>
        <end position="232"/>
    </location>
</feature>
<dbReference type="GO" id="GO:0051793">
    <property type="term" value="P:medium-chain fatty acid catabolic process"/>
    <property type="evidence" value="ECO:0007669"/>
    <property type="project" value="TreeGrafter"/>
</dbReference>
<dbReference type="PANTHER" id="PTHR48083:SF2">
    <property type="entry name" value="MEDIUM-CHAIN SPECIFIC ACYL-COA DEHYDROGENASE, MITOCHONDRIAL"/>
    <property type="match status" value="1"/>
</dbReference>
<dbReference type="InterPro" id="IPR050741">
    <property type="entry name" value="Acyl-CoA_dehydrogenase"/>
</dbReference>
<reference evidence="8" key="1">
    <citation type="submission" date="2016-11" db="UniProtKB">
        <authorList>
            <consortium name="WormBaseParasite"/>
        </authorList>
    </citation>
    <scope>IDENTIFICATION</scope>
</reference>
<dbReference type="WBParaSite" id="Hba_06755">
    <property type="protein sequence ID" value="Hba_06755"/>
    <property type="gene ID" value="Hba_06755"/>
</dbReference>
<proteinExistence type="inferred from homology"/>
<dbReference type="InterPro" id="IPR009100">
    <property type="entry name" value="AcylCoA_DH/oxidase_NM_dom_sf"/>
</dbReference>
<keyword evidence="5" id="KW-0560">Oxidoreductase</keyword>
<evidence type="ECO:0000256" key="1">
    <source>
        <dbReference type="ARBA" id="ARBA00001974"/>
    </source>
</evidence>
<dbReference type="Proteomes" id="UP000095283">
    <property type="component" value="Unplaced"/>
</dbReference>
<keyword evidence="7" id="KW-1185">Reference proteome</keyword>
<dbReference type="PANTHER" id="PTHR48083">
    <property type="entry name" value="MEDIUM-CHAIN SPECIFIC ACYL-COA DEHYDROGENASE, MITOCHONDRIAL-RELATED"/>
    <property type="match status" value="1"/>
</dbReference>
<evidence type="ECO:0000256" key="4">
    <source>
        <dbReference type="ARBA" id="ARBA00022827"/>
    </source>
</evidence>
<dbReference type="Pfam" id="PF00441">
    <property type="entry name" value="Acyl-CoA_dh_1"/>
    <property type="match status" value="1"/>
</dbReference>
<dbReference type="InterPro" id="IPR046373">
    <property type="entry name" value="Acyl-CoA_Oxase/DH_mid-dom_sf"/>
</dbReference>
<evidence type="ECO:0000256" key="2">
    <source>
        <dbReference type="ARBA" id="ARBA00009347"/>
    </source>
</evidence>
<dbReference type="SUPFAM" id="SSF56645">
    <property type="entry name" value="Acyl-CoA dehydrogenase NM domain-like"/>
    <property type="match status" value="1"/>
</dbReference>
<dbReference type="AlphaFoldDB" id="A0A1I7WNN1"/>
<evidence type="ECO:0000313" key="8">
    <source>
        <dbReference type="WBParaSite" id="Hba_06755"/>
    </source>
</evidence>
<sequence length="244" mass="27125">MLYCLRFFVLARSDSNKQTPAGKAFTAFAVEGDSPGICRGKKEVNLGQRCSDTRSITFEDVKVPAKNIIGAEGKGFKVRQLMTSRKTKIAMRTFDKMRPIVAALSTGLSARCLDEATKYSLERKTFGTEIAHHQAVQFILAKMAMNVELSRMITYKSAYEVDEGRIGSYYSSIAKLFASESANQAAANAVQIFGGAGYNTEFPVEKLMRDAKIFQIYGGTSEIQYSVICRELLKIFQRNSTIRV</sequence>
<evidence type="ECO:0000256" key="3">
    <source>
        <dbReference type="ARBA" id="ARBA00022630"/>
    </source>
</evidence>
<evidence type="ECO:0000256" key="5">
    <source>
        <dbReference type="ARBA" id="ARBA00023002"/>
    </source>
</evidence>
<evidence type="ECO:0000259" key="6">
    <source>
        <dbReference type="Pfam" id="PF00441"/>
    </source>
</evidence>
<name>A0A1I7WNN1_HETBA</name>
<dbReference type="InterPro" id="IPR006089">
    <property type="entry name" value="Acyl-CoA_DH_CS"/>
</dbReference>
<comment type="cofactor">
    <cofactor evidence="1">
        <name>FAD</name>
        <dbReference type="ChEBI" id="CHEBI:57692"/>
    </cofactor>
</comment>
<dbReference type="GO" id="GO:0005739">
    <property type="term" value="C:mitochondrion"/>
    <property type="evidence" value="ECO:0007669"/>
    <property type="project" value="TreeGrafter"/>
</dbReference>
<comment type="similarity">
    <text evidence="2">Belongs to the acyl-CoA dehydrogenase family.</text>
</comment>
<dbReference type="Gene3D" id="2.40.110.10">
    <property type="entry name" value="Butyryl-CoA Dehydrogenase, subunit A, domain 2"/>
    <property type="match status" value="1"/>
</dbReference>
<dbReference type="GO" id="GO:0070991">
    <property type="term" value="F:medium-chain fatty acyl-CoA dehydrogenase activity"/>
    <property type="evidence" value="ECO:0007669"/>
    <property type="project" value="TreeGrafter"/>
</dbReference>
<accession>A0A1I7WNN1</accession>
<protein>
    <submittedName>
        <fullName evidence="8">Acyl-CoA_dh_1 domain-containing protein</fullName>
    </submittedName>
</protein>
<dbReference type="InterPro" id="IPR009075">
    <property type="entry name" value="AcylCo_DH/oxidase_C"/>
</dbReference>
<keyword evidence="3" id="KW-0285">Flavoprotein</keyword>
<dbReference type="Gene3D" id="1.20.140.10">
    <property type="entry name" value="Butyryl-CoA Dehydrogenase, subunit A, domain 3"/>
    <property type="match status" value="1"/>
</dbReference>
<dbReference type="SUPFAM" id="SSF47203">
    <property type="entry name" value="Acyl-CoA dehydrogenase C-terminal domain-like"/>
    <property type="match status" value="1"/>
</dbReference>
<dbReference type="FunFam" id="1.20.140.10:FF:000011">
    <property type="entry name" value="Medium-chain specific acyl-CoA dehydrogenase, mitochondrial"/>
    <property type="match status" value="1"/>
</dbReference>